<accession>A0A2M6YQM1</accession>
<reference evidence="3" key="1">
    <citation type="submission" date="2017-09" db="EMBL/GenBank/DDBJ databases">
        <title>Depth-based differentiation of microbial function through sediment-hosted aquifers and enrichment of novel symbionts in the deep terrestrial subsurface.</title>
        <authorList>
            <person name="Probst A.J."/>
            <person name="Ladd B."/>
            <person name="Jarett J.K."/>
            <person name="Geller-Mcgrath D.E."/>
            <person name="Sieber C.M.K."/>
            <person name="Emerson J.B."/>
            <person name="Anantharaman K."/>
            <person name="Thomas B.C."/>
            <person name="Malmstrom R."/>
            <person name="Stieglmeier M."/>
            <person name="Klingl A."/>
            <person name="Woyke T."/>
            <person name="Ryan C.M."/>
            <person name="Banfield J.F."/>
        </authorList>
    </citation>
    <scope>NUCLEOTIDE SEQUENCE [LARGE SCALE GENOMIC DNA]</scope>
</reference>
<feature type="transmembrane region" description="Helical" evidence="1">
    <location>
        <begin position="204"/>
        <end position="226"/>
    </location>
</feature>
<dbReference type="Proteomes" id="UP000229502">
    <property type="component" value="Unassembled WGS sequence"/>
</dbReference>
<comment type="caution">
    <text evidence="2">The sequence shown here is derived from an EMBL/GenBank/DDBJ whole genome shotgun (WGS) entry which is preliminary data.</text>
</comment>
<evidence type="ECO:0000256" key="1">
    <source>
        <dbReference type="SAM" id="Phobius"/>
    </source>
</evidence>
<evidence type="ECO:0000313" key="2">
    <source>
        <dbReference type="EMBL" id="PIU33593.1"/>
    </source>
</evidence>
<sequence>AITFFPLIFLSIYKLIKEEKIGWLVSLVFSLSAVFLSHNIMNMIMSPFVVLWVIFCLVYLKKIRALPKILLGLLWAMGISSFFLIPAFLEKKYVTIESLMMNYYDFHLHFVTKGQLLFSRYWDYGPSAGVNSRMSFQIGWPHWWMIIAVIPFLIFFLKKKVQIDKVLMTVFFVFMFLVSSFFTHSKSLFLWESIPMLPFVQFPWRFLGAITFSCSFVAGAVFYFFQNAFKKKVLSATLFVLLIASVIGLNYSYFRPQYFYEWMTDEYKFSWKEMPGQMKSAMLDYLPKTVKKVPEELAPLSPWTIEGKADISEFAKRSDFWRFTVDVQGNIPAIVKVPVLDFPRWKVFDNSQEVSFSNDNQEGVIQIKILPGKHTIVGWFEDTPIRKVANLISLFSFASLVCLVVIKGKKGENTI</sequence>
<feature type="transmembrane region" description="Helical" evidence="1">
    <location>
        <begin position="69"/>
        <end position="89"/>
    </location>
</feature>
<organism evidence="2 3">
    <name type="scientific">Candidatus Shapirobacteria bacterium CG07_land_8_20_14_0_80_39_18</name>
    <dbReference type="NCBI Taxonomy" id="1974882"/>
    <lineage>
        <taxon>Bacteria</taxon>
        <taxon>Candidatus Shapironibacteriota</taxon>
    </lineage>
</organism>
<gene>
    <name evidence="2" type="ORF">COT03_02900</name>
</gene>
<feature type="transmembrane region" description="Helical" evidence="1">
    <location>
        <begin position="166"/>
        <end position="184"/>
    </location>
</feature>
<dbReference type="AlphaFoldDB" id="A0A2M6YQM1"/>
<keyword evidence="1" id="KW-0812">Transmembrane</keyword>
<feature type="transmembrane region" description="Helical" evidence="1">
    <location>
        <begin position="140"/>
        <end position="157"/>
    </location>
</feature>
<keyword evidence="1" id="KW-1133">Transmembrane helix</keyword>
<evidence type="ECO:0008006" key="4">
    <source>
        <dbReference type="Google" id="ProtNLM"/>
    </source>
</evidence>
<feature type="transmembrane region" description="Helical" evidence="1">
    <location>
        <begin position="233"/>
        <end position="254"/>
    </location>
</feature>
<name>A0A2M6YQM1_9BACT</name>
<feature type="non-terminal residue" evidence="2">
    <location>
        <position position="1"/>
    </location>
</feature>
<feature type="transmembrane region" description="Helical" evidence="1">
    <location>
        <begin position="21"/>
        <end position="38"/>
    </location>
</feature>
<keyword evidence="1" id="KW-0472">Membrane</keyword>
<proteinExistence type="predicted"/>
<dbReference type="EMBL" id="PEWZ01000138">
    <property type="protein sequence ID" value="PIU33593.1"/>
    <property type="molecule type" value="Genomic_DNA"/>
</dbReference>
<feature type="transmembrane region" description="Helical" evidence="1">
    <location>
        <begin position="44"/>
        <end position="60"/>
    </location>
</feature>
<evidence type="ECO:0000313" key="3">
    <source>
        <dbReference type="Proteomes" id="UP000229502"/>
    </source>
</evidence>
<protein>
    <recommendedName>
        <fullName evidence="4">Membrane protein 6-pyruvoyl-tetrahydropterin synthase-related domain-containing protein</fullName>
    </recommendedName>
</protein>